<dbReference type="InterPro" id="IPR028281">
    <property type="entry name" value="Sirohaem_synthase_central"/>
</dbReference>
<protein>
    <recommendedName>
        <fullName evidence="2">precorrin-2 dehydrogenase</fullName>
        <ecNumber evidence="2">1.3.1.76</ecNumber>
    </recommendedName>
</protein>
<proteinExistence type="predicted"/>
<feature type="domain" description="Siroheme synthase central" evidence="7">
    <location>
        <begin position="118"/>
        <end position="145"/>
    </location>
</feature>
<evidence type="ECO:0000256" key="6">
    <source>
        <dbReference type="ARBA" id="ARBA00047561"/>
    </source>
</evidence>
<keyword evidence="4" id="KW-0520">NAD</keyword>
<sequence length="185" mass="20748">MNHTPIMLNLHGRPAVVIGAGKVAARRSRWLLEAGARVTVVAPEAGGEIRTLAGEGKLHWRKKAFEPADLHDAWVVVAATDSAEVNRKVAEAAGSRQLVNVVDRPSLGNFHVPVRLNRGRLTLSVSTGGASPFLARMIRDELAEQYDESWREKLDRLYREREKIRTSGLSEEEKRRRLRRLAEED</sequence>
<reference evidence="8 9" key="1">
    <citation type="submission" date="2018-04" db="EMBL/GenBank/DDBJ databases">
        <title>Genomic Encyclopedia of Archaeal and Bacterial Type Strains, Phase II (KMG-II): from individual species to whole genera.</title>
        <authorList>
            <person name="Goeker M."/>
        </authorList>
    </citation>
    <scope>NUCLEOTIDE SEQUENCE [LARGE SCALE GENOMIC DNA]</scope>
    <source>
        <strain evidence="8 9">DSM 45787</strain>
    </source>
</reference>
<dbReference type="InterPro" id="IPR042518">
    <property type="entry name" value="SirC_C"/>
</dbReference>
<dbReference type="PANTHER" id="PTHR35330">
    <property type="entry name" value="SIROHEME BIOSYNTHESIS PROTEIN MET8"/>
    <property type="match status" value="1"/>
</dbReference>
<comment type="pathway">
    <text evidence="1">Porphyrin-containing compound metabolism; siroheme biosynthesis; sirohydrochlorin from precorrin-2: step 1/1.</text>
</comment>
<evidence type="ECO:0000256" key="3">
    <source>
        <dbReference type="ARBA" id="ARBA00023002"/>
    </source>
</evidence>
<evidence type="ECO:0000259" key="7">
    <source>
        <dbReference type="Pfam" id="PF14824"/>
    </source>
</evidence>
<dbReference type="InterPro" id="IPR028161">
    <property type="entry name" value="Met8-like"/>
</dbReference>
<dbReference type="EC" id="1.3.1.76" evidence="2"/>
<comment type="caution">
    <text evidence="8">The sequence shown here is derived from an EMBL/GenBank/DDBJ whole genome shotgun (WGS) entry which is preliminary data.</text>
</comment>
<dbReference type="Pfam" id="PF14824">
    <property type="entry name" value="Sirohm_synth_M"/>
    <property type="match status" value="1"/>
</dbReference>
<dbReference type="NCBIfam" id="TIGR01470">
    <property type="entry name" value="cysG_Nterm"/>
    <property type="match status" value="1"/>
</dbReference>
<dbReference type="Gene3D" id="1.10.8.610">
    <property type="entry name" value="SirC, precorrin-2 dehydrogenase, C-terminal helical domain-like"/>
    <property type="match status" value="1"/>
</dbReference>
<dbReference type="InterPro" id="IPR006367">
    <property type="entry name" value="Sirohaem_synthase_N"/>
</dbReference>
<evidence type="ECO:0000313" key="9">
    <source>
        <dbReference type="Proteomes" id="UP000244240"/>
    </source>
</evidence>
<dbReference type="RefSeq" id="WP_108022073.1">
    <property type="nucleotide sequence ID" value="NZ_QBKR01000004.1"/>
</dbReference>
<dbReference type="GO" id="GO:0019354">
    <property type="term" value="P:siroheme biosynthetic process"/>
    <property type="evidence" value="ECO:0007669"/>
    <property type="project" value="UniProtKB-UniPathway"/>
</dbReference>
<dbReference type="InterPro" id="IPR036291">
    <property type="entry name" value="NAD(P)-bd_dom_sf"/>
</dbReference>
<dbReference type="Gene3D" id="3.40.50.720">
    <property type="entry name" value="NAD(P)-binding Rossmann-like Domain"/>
    <property type="match status" value="1"/>
</dbReference>
<evidence type="ECO:0000256" key="4">
    <source>
        <dbReference type="ARBA" id="ARBA00023027"/>
    </source>
</evidence>
<comment type="catalytic activity">
    <reaction evidence="6">
        <text>precorrin-2 + NAD(+) = sirohydrochlorin + NADH + 2 H(+)</text>
        <dbReference type="Rhea" id="RHEA:15613"/>
        <dbReference type="ChEBI" id="CHEBI:15378"/>
        <dbReference type="ChEBI" id="CHEBI:57540"/>
        <dbReference type="ChEBI" id="CHEBI:57945"/>
        <dbReference type="ChEBI" id="CHEBI:58351"/>
        <dbReference type="ChEBI" id="CHEBI:58827"/>
        <dbReference type="EC" id="1.3.1.76"/>
    </reaction>
</comment>
<keyword evidence="9" id="KW-1185">Reference proteome</keyword>
<dbReference type="UniPathway" id="UPA00262">
    <property type="reaction ID" value="UER00222"/>
</dbReference>
<dbReference type="Pfam" id="PF13241">
    <property type="entry name" value="NAD_binding_7"/>
    <property type="match status" value="1"/>
</dbReference>
<evidence type="ECO:0000256" key="5">
    <source>
        <dbReference type="ARBA" id="ARBA00023244"/>
    </source>
</evidence>
<dbReference type="SUPFAM" id="SSF75615">
    <property type="entry name" value="Siroheme synthase middle domains-like"/>
    <property type="match status" value="1"/>
</dbReference>
<organism evidence="8 9">
    <name type="scientific">Melghirimyces profundicolus</name>
    <dbReference type="NCBI Taxonomy" id="1242148"/>
    <lineage>
        <taxon>Bacteria</taxon>
        <taxon>Bacillati</taxon>
        <taxon>Bacillota</taxon>
        <taxon>Bacilli</taxon>
        <taxon>Bacillales</taxon>
        <taxon>Thermoactinomycetaceae</taxon>
        <taxon>Melghirimyces</taxon>
    </lineage>
</organism>
<dbReference type="Proteomes" id="UP000244240">
    <property type="component" value="Unassembled WGS sequence"/>
</dbReference>
<dbReference type="GO" id="GO:0043115">
    <property type="term" value="F:precorrin-2 dehydrogenase activity"/>
    <property type="evidence" value="ECO:0007669"/>
    <property type="project" value="UniProtKB-EC"/>
</dbReference>
<keyword evidence="5" id="KW-0627">Porphyrin biosynthesis</keyword>
<dbReference type="AlphaFoldDB" id="A0A2T6C4K3"/>
<evidence type="ECO:0000256" key="2">
    <source>
        <dbReference type="ARBA" id="ARBA00012400"/>
    </source>
</evidence>
<dbReference type="PANTHER" id="PTHR35330:SF1">
    <property type="entry name" value="SIROHEME BIOSYNTHESIS PROTEIN MET8"/>
    <property type="match status" value="1"/>
</dbReference>
<dbReference type="EMBL" id="QBKR01000004">
    <property type="protein sequence ID" value="PTX63238.1"/>
    <property type="molecule type" value="Genomic_DNA"/>
</dbReference>
<name>A0A2T6C4K3_9BACL</name>
<accession>A0A2T6C4K3</accession>
<evidence type="ECO:0000313" key="8">
    <source>
        <dbReference type="EMBL" id="PTX63238.1"/>
    </source>
</evidence>
<dbReference type="GO" id="GO:0004325">
    <property type="term" value="F:ferrochelatase activity"/>
    <property type="evidence" value="ECO:0007669"/>
    <property type="project" value="InterPro"/>
</dbReference>
<dbReference type="OrthoDB" id="9773765at2"/>
<dbReference type="SUPFAM" id="SSF51735">
    <property type="entry name" value="NAD(P)-binding Rossmann-fold domains"/>
    <property type="match status" value="1"/>
</dbReference>
<evidence type="ECO:0000256" key="1">
    <source>
        <dbReference type="ARBA" id="ARBA00005010"/>
    </source>
</evidence>
<keyword evidence="3" id="KW-0560">Oxidoreductase</keyword>
<gene>
    <name evidence="8" type="ORF">C8P63_10482</name>
</gene>